<dbReference type="Proteomes" id="UP000292447">
    <property type="component" value="Chromosome VI"/>
</dbReference>
<keyword evidence="5" id="KW-0677">Repeat</keyword>
<keyword evidence="4" id="KW-0819">tRNA processing</keyword>
<evidence type="ECO:0000256" key="2">
    <source>
        <dbReference type="ARBA" id="ARBA00022490"/>
    </source>
</evidence>
<name>A0A4P6XWT9_9ASCO</name>
<comment type="subcellular location">
    <subcellularLocation>
        <location evidence="1">Cytoplasm</location>
    </subcellularLocation>
</comment>
<dbReference type="GO" id="GO:0005737">
    <property type="term" value="C:cytoplasm"/>
    <property type="evidence" value="ECO:0007669"/>
    <property type="project" value="UniProtKB-SubCell"/>
</dbReference>
<dbReference type="PANTHER" id="PTHR14344:SF3">
    <property type="entry name" value="WD REPEAT-CONTAINING PROTEIN 6"/>
    <property type="match status" value="1"/>
</dbReference>
<dbReference type="PANTHER" id="PTHR14344">
    <property type="entry name" value="WD REPEAT PROTEIN"/>
    <property type="match status" value="1"/>
</dbReference>
<dbReference type="InterPro" id="IPR015943">
    <property type="entry name" value="WD40/YVTN_repeat-like_dom_sf"/>
</dbReference>
<dbReference type="Pfam" id="PF00400">
    <property type="entry name" value="WD40"/>
    <property type="match status" value="1"/>
</dbReference>
<evidence type="ECO:0000313" key="9">
    <source>
        <dbReference type="Proteomes" id="UP000292447"/>
    </source>
</evidence>
<dbReference type="SMART" id="SM00320">
    <property type="entry name" value="WD40"/>
    <property type="match status" value="6"/>
</dbReference>
<comment type="similarity">
    <text evidence="6">Belongs to the WD repeat WDR6 family.</text>
</comment>
<dbReference type="InterPro" id="IPR001680">
    <property type="entry name" value="WD40_rpt"/>
</dbReference>
<evidence type="ECO:0000256" key="5">
    <source>
        <dbReference type="ARBA" id="ARBA00022737"/>
    </source>
</evidence>
<evidence type="ECO:0000256" key="7">
    <source>
        <dbReference type="PROSITE-ProRule" id="PRU00221"/>
    </source>
</evidence>
<protein>
    <submittedName>
        <fullName evidence="8">WD40 repeat</fullName>
    </submittedName>
</protein>
<evidence type="ECO:0000256" key="3">
    <source>
        <dbReference type="ARBA" id="ARBA00022574"/>
    </source>
</evidence>
<gene>
    <name evidence="8" type="primary">MPUL0F00750</name>
    <name evidence="8" type="ORF">METSCH_F00750</name>
</gene>
<dbReference type="AlphaFoldDB" id="A0A4P6XWT9"/>
<keyword evidence="9" id="KW-1185">Reference proteome</keyword>
<dbReference type="PROSITE" id="PS50082">
    <property type="entry name" value="WD_REPEATS_2"/>
    <property type="match status" value="1"/>
</dbReference>
<evidence type="ECO:0000256" key="6">
    <source>
        <dbReference type="ARBA" id="ARBA00038255"/>
    </source>
</evidence>
<dbReference type="InterPro" id="IPR051973">
    <property type="entry name" value="tRNA_Anticodon_Mtase-Reg"/>
</dbReference>
<dbReference type="STRING" id="2163413.A0A4P6XWT9"/>
<accession>A0A4P6XWT9</accession>
<evidence type="ECO:0000313" key="8">
    <source>
        <dbReference type="EMBL" id="QBM90494.1"/>
    </source>
</evidence>
<proteinExistence type="inferred from homology"/>
<feature type="repeat" description="WD" evidence="7">
    <location>
        <begin position="194"/>
        <end position="235"/>
    </location>
</feature>
<evidence type="ECO:0000256" key="1">
    <source>
        <dbReference type="ARBA" id="ARBA00004496"/>
    </source>
</evidence>
<dbReference type="GO" id="GO:0030488">
    <property type="term" value="P:tRNA methylation"/>
    <property type="evidence" value="ECO:0007669"/>
    <property type="project" value="TreeGrafter"/>
</dbReference>
<keyword evidence="2" id="KW-0963">Cytoplasm</keyword>
<dbReference type="SUPFAM" id="SSF50978">
    <property type="entry name" value="WD40 repeat-like"/>
    <property type="match status" value="2"/>
</dbReference>
<dbReference type="InterPro" id="IPR036322">
    <property type="entry name" value="WD40_repeat_dom_sf"/>
</dbReference>
<keyword evidence="3 7" id="KW-0853">WD repeat</keyword>
<reference evidence="9" key="1">
    <citation type="submission" date="2019-03" db="EMBL/GenBank/DDBJ databases">
        <title>Snf2 controls pulcherriminic acid biosynthesis and connects pigmentation and antifungal activity of the yeast Metschnikowia pulcherrima.</title>
        <authorList>
            <person name="Gore-Lloyd D."/>
            <person name="Sumann I."/>
            <person name="Brachmann A.O."/>
            <person name="Schneeberger K."/>
            <person name="Ortiz-Merino R.A."/>
            <person name="Moreno-Beltran M."/>
            <person name="Schlaefli M."/>
            <person name="Kirner P."/>
            <person name="Santos Kron A."/>
            <person name="Wolfe K.H."/>
            <person name="Piel J."/>
            <person name="Ahrens C.H."/>
            <person name="Henk D."/>
            <person name="Freimoser F.M."/>
        </authorList>
    </citation>
    <scope>NUCLEOTIDE SEQUENCE [LARGE SCALE GENOMIC DNA]</scope>
    <source>
        <strain evidence="9">APC 1.2</strain>
    </source>
</reference>
<dbReference type="SUPFAM" id="SSF50993">
    <property type="entry name" value="Peptidase/esterase 'gauge' domain"/>
    <property type="match status" value="1"/>
</dbReference>
<dbReference type="SUPFAM" id="SSF101898">
    <property type="entry name" value="NHL repeat"/>
    <property type="match status" value="1"/>
</dbReference>
<organism evidence="8 9">
    <name type="scientific">Metschnikowia aff. pulcherrima</name>
    <dbReference type="NCBI Taxonomy" id="2163413"/>
    <lineage>
        <taxon>Eukaryota</taxon>
        <taxon>Fungi</taxon>
        <taxon>Dikarya</taxon>
        <taxon>Ascomycota</taxon>
        <taxon>Saccharomycotina</taxon>
        <taxon>Pichiomycetes</taxon>
        <taxon>Metschnikowiaceae</taxon>
        <taxon>Metschnikowia</taxon>
    </lineage>
</organism>
<dbReference type="Gene3D" id="2.130.10.10">
    <property type="entry name" value="YVTN repeat-like/Quinoprotein amine dehydrogenase"/>
    <property type="match status" value="3"/>
</dbReference>
<evidence type="ECO:0000256" key="4">
    <source>
        <dbReference type="ARBA" id="ARBA00022694"/>
    </source>
</evidence>
<sequence>MSNMTMNDISSILEGQLHESVHYGPVTAVKFLDSSHVLVGYGPFLRIVRVDKSTGSLEQIWQERIFKRNKIHCISISQDRASVAVSGGRSFAIVNLSTKTFEEKAINEWIVAVDYTIPSELLILTSHNEVLKVKISSTNEITELPQKLHCNEKSILYSGTIQRCNDGRVYIAAGTVMSGVLIWDLHTRKIIHNFTDHEGSIFAVQMDIDARYVISCSDDRSVKLFSFSTGELLASGWGHGSRVWSLLFYEITSTSVKILSTGEDCSARLWTYDVGGTALKQIKSFDNCHEGKHVWSGDAESQSWQCILTGGADGKVRLLDVFDDKDSLLTFDIGDIQTDCAIILEKKEVIKHFVQLPKIGGIVVLTNLGKVFCHTKSQGWSLVEIPKEQANSMREFSMLCSFPSASHVVICTRSGDLIIVGFLGSALRPTHLEIIPNSSFRPIKIINVLSWSSPDRLLLLLVSPAGKFPLLAKEFIFENNDVTLLHSHELDNPDPRVFTPTSVFFDPDHLMLLVGSRHANFAAYKLTQGSQLQLDFIRKICPGDTVTSISKVHSTVDYLVVAITVRDGTYMMVKFTASGSSIQHEILHQNKFTKGFVEGSFYERDQLYIYGFRSGSFFIWNETRQLEIDHVPCGGAHRRWEFLLQGASGNYKFGFLRNTSLVSKDIHNRLSLAEDGLLLSGTHGREIRSLALCSRREPDDSKLFVLASEDATIKVGYVNSHHAITYKWTMSNHVSGLQAVQFLDDEFFASSAANEELIVWKLNRDIPSNISVKEHARIETSDRNPDLRIMDISSVTCGDGFYIAAGYSNSVIRIFHLEKTTRVFSLVAEDVYSTFCILNIELIKSDGSLFLMVGTTDGFLSMWDVTHSIVGELPYKPLTFAAPIIKQQIHQSGLKALLLIPVRHNTWKVISGGDDNSLMSADLKLNSRDALFTIESFVETAASATITGISSAGGCLVVVTSVDQIVRKWSFAEGLVCESATYTSVADTGCCVSGEFDDKMFAVVGGAGLSVFEM</sequence>
<dbReference type="EMBL" id="CP034461">
    <property type="protein sequence ID" value="QBM90494.1"/>
    <property type="molecule type" value="Genomic_DNA"/>
</dbReference>